<comment type="caution">
    <text evidence="2">The sequence shown here is derived from an EMBL/GenBank/DDBJ whole genome shotgun (WGS) entry which is preliminary data.</text>
</comment>
<dbReference type="Proteomes" id="UP000178935">
    <property type="component" value="Unassembled WGS sequence"/>
</dbReference>
<dbReference type="AlphaFoldDB" id="A0A1G2JPB4"/>
<evidence type="ECO:0000256" key="1">
    <source>
        <dbReference type="SAM" id="MobiDB-lite"/>
    </source>
</evidence>
<feature type="region of interest" description="Disordered" evidence="1">
    <location>
        <begin position="165"/>
        <end position="184"/>
    </location>
</feature>
<accession>A0A1G2JPB4</accession>
<name>A0A1G2JPB4_9BACT</name>
<gene>
    <name evidence="2" type="ORF">A2561_00170</name>
</gene>
<protein>
    <submittedName>
        <fullName evidence="2">Uncharacterized protein</fullName>
    </submittedName>
</protein>
<evidence type="ECO:0000313" key="3">
    <source>
        <dbReference type="Proteomes" id="UP000178935"/>
    </source>
</evidence>
<sequence length="184" mass="21611">MANKSERRLVEKDQSLEISPEDYPDYLKQMIKELEISEKQKVPKWLEGEVNEKNRKKREQIELEKRYLYSDEDVYVKSRDRQEFYATDEQKKAVEHQEAMLGSTLYTLMRRTENNPEIIKGLTDFINALEHQANYGNSERGVGPERQKDVAEFLTEAAKALRWRVGGGNQPSKEAMPINLSKWE</sequence>
<reference evidence="2 3" key="1">
    <citation type="journal article" date="2016" name="Nat. Commun.">
        <title>Thousands of microbial genomes shed light on interconnected biogeochemical processes in an aquifer system.</title>
        <authorList>
            <person name="Anantharaman K."/>
            <person name="Brown C.T."/>
            <person name="Hug L.A."/>
            <person name="Sharon I."/>
            <person name="Castelle C.J."/>
            <person name="Probst A.J."/>
            <person name="Thomas B.C."/>
            <person name="Singh A."/>
            <person name="Wilkins M.J."/>
            <person name="Karaoz U."/>
            <person name="Brodie E.L."/>
            <person name="Williams K.H."/>
            <person name="Hubbard S.S."/>
            <person name="Banfield J.F."/>
        </authorList>
    </citation>
    <scope>NUCLEOTIDE SEQUENCE [LARGE SCALE GENOMIC DNA]</scope>
</reference>
<evidence type="ECO:0000313" key="2">
    <source>
        <dbReference type="EMBL" id="OGZ88922.1"/>
    </source>
</evidence>
<proteinExistence type="predicted"/>
<dbReference type="EMBL" id="MHPU01000014">
    <property type="protein sequence ID" value="OGZ88922.1"/>
    <property type="molecule type" value="Genomic_DNA"/>
</dbReference>
<organism evidence="2 3">
    <name type="scientific">Candidatus Staskawiczbacteria bacterium RIFOXYD1_FULL_32_13</name>
    <dbReference type="NCBI Taxonomy" id="1802234"/>
    <lineage>
        <taxon>Bacteria</taxon>
        <taxon>Candidatus Staskawicziibacteriota</taxon>
    </lineage>
</organism>